<evidence type="ECO:0000313" key="2">
    <source>
        <dbReference type="EMBL" id="BAS93332.1"/>
    </source>
</evidence>
<feature type="compositionally biased region" description="Basic and acidic residues" evidence="1">
    <location>
        <begin position="67"/>
        <end position="83"/>
    </location>
</feature>
<proteinExistence type="predicted"/>
<name>A0A0P0WKP0_ORYSJ</name>
<evidence type="ECO:0000256" key="1">
    <source>
        <dbReference type="SAM" id="MobiDB-lite"/>
    </source>
</evidence>
<organism evidence="2 3">
    <name type="scientific">Oryza sativa subsp. japonica</name>
    <name type="common">Rice</name>
    <dbReference type="NCBI Taxonomy" id="39947"/>
    <lineage>
        <taxon>Eukaryota</taxon>
        <taxon>Viridiplantae</taxon>
        <taxon>Streptophyta</taxon>
        <taxon>Embryophyta</taxon>
        <taxon>Tracheophyta</taxon>
        <taxon>Spermatophyta</taxon>
        <taxon>Magnoliopsida</taxon>
        <taxon>Liliopsida</taxon>
        <taxon>Poales</taxon>
        <taxon>Poaceae</taxon>
        <taxon>BOP clade</taxon>
        <taxon>Oryzoideae</taxon>
        <taxon>Oryzeae</taxon>
        <taxon>Oryzinae</taxon>
        <taxon>Oryza</taxon>
        <taxon>Oryza sativa</taxon>
    </lineage>
</organism>
<reference evidence="3" key="1">
    <citation type="journal article" date="2005" name="Nature">
        <title>The map-based sequence of the rice genome.</title>
        <authorList>
            <consortium name="International rice genome sequencing project (IRGSP)"/>
            <person name="Matsumoto T."/>
            <person name="Wu J."/>
            <person name="Kanamori H."/>
            <person name="Katayose Y."/>
            <person name="Fujisawa M."/>
            <person name="Namiki N."/>
            <person name="Mizuno H."/>
            <person name="Yamamoto K."/>
            <person name="Antonio B.A."/>
            <person name="Baba T."/>
            <person name="Sakata K."/>
            <person name="Nagamura Y."/>
            <person name="Aoki H."/>
            <person name="Arikawa K."/>
            <person name="Arita K."/>
            <person name="Bito T."/>
            <person name="Chiden Y."/>
            <person name="Fujitsuka N."/>
            <person name="Fukunaka R."/>
            <person name="Hamada M."/>
            <person name="Harada C."/>
            <person name="Hayashi A."/>
            <person name="Hijishita S."/>
            <person name="Honda M."/>
            <person name="Hosokawa S."/>
            <person name="Ichikawa Y."/>
            <person name="Idonuma A."/>
            <person name="Iijima M."/>
            <person name="Ikeda M."/>
            <person name="Ikeno M."/>
            <person name="Ito K."/>
            <person name="Ito S."/>
            <person name="Ito T."/>
            <person name="Ito Y."/>
            <person name="Ito Y."/>
            <person name="Iwabuchi A."/>
            <person name="Kamiya K."/>
            <person name="Karasawa W."/>
            <person name="Kurita K."/>
            <person name="Katagiri S."/>
            <person name="Kikuta A."/>
            <person name="Kobayashi H."/>
            <person name="Kobayashi N."/>
            <person name="Machita K."/>
            <person name="Maehara T."/>
            <person name="Masukawa M."/>
            <person name="Mizubayashi T."/>
            <person name="Mukai Y."/>
            <person name="Nagasaki H."/>
            <person name="Nagata Y."/>
            <person name="Naito S."/>
            <person name="Nakashima M."/>
            <person name="Nakama Y."/>
            <person name="Nakamichi Y."/>
            <person name="Nakamura M."/>
            <person name="Meguro A."/>
            <person name="Negishi M."/>
            <person name="Ohta I."/>
            <person name="Ohta T."/>
            <person name="Okamoto M."/>
            <person name="Ono N."/>
            <person name="Saji S."/>
            <person name="Sakaguchi M."/>
            <person name="Sakai K."/>
            <person name="Shibata M."/>
            <person name="Shimokawa T."/>
            <person name="Song J."/>
            <person name="Takazaki Y."/>
            <person name="Terasawa K."/>
            <person name="Tsugane M."/>
            <person name="Tsuji K."/>
            <person name="Ueda S."/>
            <person name="Waki K."/>
            <person name="Yamagata H."/>
            <person name="Yamamoto M."/>
            <person name="Yamamoto S."/>
            <person name="Yamane H."/>
            <person name="Yoshiki S."/>
            <person name="Yoshihara R."/>
            <person name="Yukawa K."/>
            <person name="Zhong H."/>
            <person name="Yano M."/>
            <person name="Yuan Q."/>
            <person name="Ouyang S."/>
            <person name="Liu J."/>
            <person name="Jones K.M."/>
            <person name="Gansberger K."/>
            <person name="Moffat K."/>
            <person name="Hill J."/>
            <person name="Bera J."/>
            <person name="Fadrosh D."/>
            <person name="Jin S."/>
            <person name="Johri S."/>
            <person name="Kim M."/>
            <person name="Overton L."/>
            <person name="Reardon M."/>
            <person name="Tsitrin T."/>
            <person name="Vuong H."/>
            <person name="Weaver B."/>
            <person name="Ciecko A."/>
            <person name="Tallon L."/>
            <person name="Jackson J."/>
            <person name="Pai G."/>
            <person name="Aken S.V."/>
            <person name="Utterback T."/>
            <person name="Reidmuller S."/>
            <person name="Feldblyum T."/>
            <person name="Hsiao J."/>
            <person name="Zismann V."/>
            <person name="Iobst S."/>
            <person name="de Vazeille A.R."/>
            <person name="Buell C.R."/>
            <person name="Ying K."/>
            <person name="Li Y."/>
            <person name="Lu T."/>
            <person name="Huang Y."/>
            <person name="Zhao Q."/>
            <person name="Feng Q."/>
            <person name="Zhang L."/>
            <person name="Zhu J."/>
            <person name="Weng Q."/>
            <person name="Mu J."/>
            <person name="Lu Y."/>
            <person name="Fan D."/>
            <person name="Liu Y."/>
            <person name="Guan J."/>
            <person name="Zhang Y."/>
            <person name="Yu S."/>
            <person name="Liu X."/>
            <person name="Zhang Y."/>
            <person name="Hong G."/>
            <person name="Han B."/>
            <person name="Choisne N."/>
            <person name="Demange N."/>
            <person name="Orjeda G."/>
            <person name="Samain S."/>
            <person name="Cattolico L."/>
            <person name="Pelletier E."/>
            <person name="Couloux A."/>
            <person name="Segurens B."/>
            <person name="Wincker P."/>
            <person name="D'Hont A."/>
            <person name="Scarpelli C."/>
            <person name="Weissenbach J."/>
            <person name="Salanoubat M."/>
            <person name="Quetier F."/>
            <person name="Yu Y."/>
            <person name="Kim H.R."/>
            <person name="Rambo T."/>
            <person name="Currie J."/>
            <person name="Collura K."/>
            <person name="Luo M."/>
            <person name="Yang T."/>
            <person name="Ammiraju J.S.S."/>
            <person name="Engler F."/>
            <person name="Soderlund C."/>
            <person name="Wing R.A."/>
            <person name="Palmer L.E."/>
            <person name="de la Bastide M."/>
            <person name="Spiegel L."/>
            <person name="Nascimento L."/>
            <person name="Zutavern T."/>
            <person name="O'Shaughnessy A."/>
            <person name="Dike S."/>
            <person name="Dedhia N."/>
            <person name="Preston R."/>
            <person name="Balija V."/>
            <person name="McCombie W.R."/>
            <person name="Chow T."/>
            <person name="Chen H."/>
            <person name="Chung M."/>
            <person name="Chen C."/>
            <person name="Shaw J."/>
            <person name="Wu H."/>
            <person name="Hsiao K."/>
            <person name="Chao Y."/>
            <person name="Chu M."/>
            <person name="Cheng C."/>
            <person name="Hour A."/>
            <person name="Lee P."/>
            <person name="Lin S."/>
            <person name="Lin Y."/>
            <person name="Liou J."/>
            <person name="Liu S."/>
            <person name="Hsing Y."/>
            <person name="Raghuvanshi S."/>
            <person name="Mohanty A."/>
            <person name="Bharti A.K."/>
            <person name="Gaur A."/>
            <person name="Gupta V."/>
            <person name="Kumar D."/>
            <person name="Ravi V."/>
            <person name="Vij S."/>
            <person name="Kapur A."/>
            <person name="Khurana P."/>
            <person name="Khurana P."/>
            <person name="Khurana J.P."/>
            <person name="Tyagi A.K."/>
            <person name="Gaikwad K."/>
            <person name="Singh A."/>
            <person name="Dalal V."/>
            <person name="Srivastava S."/>
            <person name="Dixit A."/>
            <person name="Pal A.K."/>
            <person name="Ghazi I.A."/>
            <person name="Yadav M."/>
            <person name="Pandit A."/>
            <person name="Bhargava A."/>
            <person name="Sureshbabu K."/>
            <person name="Batra K."/>
            <person name="Sharma T.R."/>
            <person name="Mohapatra T."/>
            <person name="Singh N.K."/>
            <person name="Messing J."/>
            <person name="Nelson A.B."/>
            <person name="Fuks G."/>
            <person name="Kavchok S."/>
            <person name="Keizer G."/>
            <person name="Linton E."/>
            <person name="Llaca V."/>
            <person name="Song R."/>
            <person name="Tanyolac B."/>
            <person name="Young S."/>
            <person name="Ho-Il K."/>
            <person name="Hahn J.H."/>
            <person name="Sangsakoo G."/>
            <person name="Vanavichit A."/>
            <person name="de Mattos Luiz.A.T."/>
            <person name="Zimmer P.D."/>
            <person name="Malone G."/>
            <person name="Dellagostin O."/>
            <person name="de Oliveira A.C."/>
            <person name="Bevan M."/>
            <person name="Bancroft I."/>
            <person name="Minx P."/>
            <person name="Cordum H."/>
            <person name="Wilson R."/>
            <person name="Cheng Z."/>
            <person name="Jin W."/>
            <person name="Jiang J."/>
            <person name="Leong S.A."/>
            <person name="Iwama H."/>
            <person name="Gojobori T."/>
            <person name="Itoh T."/>
            <person name="Niimura Y."/>
            <person name="Fujii Y."/>
            <person name="Habara T."/>
            <person name="Sakai H."/>
            <person name="Sato Y."/>
            <person name="Wilson G."/>
            <person name="Kumar K."/>
            <person name="McCouch S."/>
            <person name="Juretic N."/>
            <person name="Hoen D."/>
            <person name="Wright S."/>
            <person name="Bruskiewich R."/>
            <person name="Bureau T."/>
            <person name="Miyao A."/>
            <person name="Hirochika H."/>
            <person name="Nishikawa T."/>
            <person name="Kadowaki K."/>
            <person name="Sugiura M."/>
            <person name="Burr B."/>
            <person name="Sasaki T."/>
        </authorList>
    </citation>
    <scope>NUCLEOTIDE SEQUENCE [LARGE SCALE GENOMIC DNA]</scope>
    <source>
        <strain evidence="3">cv. Nipponbare</strain>
    </source>
</reference>
<evidence type="ECO:0000313" key="3">
    <source>
        <dbReference type="Proteomes" id="UP000059680"/>
    </source>
</evidence>
<reference evidence="2 3" key="3">
    <citation type="journal article" date="2013" name="Rice">
        <title>Improvement of the Oryza sativa Nipponbare reference genome using next generation sequence and optical map data.</title>
        <authorList>
            <person name="Kawahara Y."/>
            <person name="de la Bastide M."/>
            <person name="Hamilton J.P."/>
            <person name="Kanamori H."/>
            <person name="McCombie W.R."/>
            <person name="Ouyang S."/>
            <person name="Schwartz D.C."/>
            <person name="Tanaka T."/>
            <person name="Wu J."/>
            <person name="Zhou S."/>
            <person name="Childs K.L."/>
            <person name="Davidson R.M."/>
            <person name="Lin H."/>
            <person name="Quesada-Ocampo L."/>
            <person name="Vaillancourt B."/>
            <person name="Sakai H."/>
            <person name="Lee S.S."/>
            <person name="Kim J."/>
            <person name="Numa H."/>
            <person name="Itoh T."/>
            <person name="Buell C.R."/>
            <person name="Matsumoto T."/>
        </authorList>
    </citation>
    <scope>NUCLEOTIDE SEQUENCE [LARGE SCALE GENOMIC DNA]</scope>
    <source>
        <strain evidence="3">cv. Nipponbare</strain>
    </source>
</reference>
<gene>
    <name evidence="2" type="ordered locus">Os05g0317101</name>
    <name evidence="2" type="ORF">OSNPB_050317101</name>
</gene>
<feature type="compositionally biased region" description="Basic and acidic residues" evidence="1">
    <location>
        <begin position="31"/>
        <end position="51"/>
    </location>
</feature>
<dbReference type="Proteomes" id="UP000059680">
    <property type="component" value="Chromosome 5"/>
</dbReference>
<sequence>MGGRDGDVMMTSPLTTATILARASSSPMAVNEREQRRRWQEGQRCNDDLPSHHRCHPRSCFPLLDDGEWKGQQRGGGDGDGRDGGTTTASPLTAAVILARASSSPTETRGRGKRGWRHNDDLP</sequence>
<protein>
    <submittedName>
        <fullName evidence="2">Os05g0317101 protein</fullName>
    </submittedName>
</protein>
<dbReference type="FunCoup" id="A0A0P0WKP0">
    <property type="interactions" value="331"/>
</dbReference>
<reference evidence="2 3" key="2">
    <citation type="journal article" date="2013" name="Plant Cell Physiol.">
        <title>Rice Annotation Project Database (RAP-DB): an integrative and interactive database for rice genomics.</title>
        <authorList>
            <person name="Sakai H."/>
            <person name="Lee S.S."/>
            <person name="Tanaka T."/>
            <person name="Numa H."/>
            <person name="Kim J."/>
            <person name="Kawahara Y."/>
            <person name="Wakimoto H."/>
            <person name="Yang C.C."/>
            <person name="Iwamoto M."/>
            <person name="Abe T."/>
            <person name="Yamada Y."/>
            <person name="Muto A."/>
            <person name="Inokuchi H."/>
            <person name="Ikemura T."/>
            <person name="Matsumoto T."/>
            <person name="Sasaki T."/>
            <person name="Itoh T."/>
        </authorList>
    </citation>
    <scope>NUCLEOTIDE SEQUENCE [LARGE SCALE GENOMIC DNA]</scope>
    <source>
        <strain evidence="3">cv. Nipponbare</strain>
    </source>
</reference>
<feature type="region of interest" description="Disordered" evidence="1">
    <location>
        <begin position="20"/>
        <end position="123"/>
    </location>
</feature>
<keyword evidence="3" id="KW-1185">Reference proteome</keyword>
<dbReference type="InParanoid" id="A0A0P0WKP0"/>
<dbReference type="PaxDb" id="39947-A0A0P0WKP0"/>
<dbReference type="AlphaFoldDB" id="A0A0P0WKP0"/>
<dbReference type="EMBL" id="AP014961">
    <property type="protein sequence ID" value="BAS93332.1"/>
    <property type="molecule type" value="Genomic_DNA"/>
</dbReference>
<accession>A0A0P0WKP0</accession>